<accession>A0ABR2GZB5</accession>
<keyword evidence="2" id="KW-1185">Reference proteome</keyword>
<reference evidence="1 2" key="1">
    <citation type="submission" date="2024-04" db="EMBL/GenBank/DDBJ databases">
        <title>Tritrichomonas musculus Genome.</title>
        <authorList>
            <person name="Alves-Ferreira E."/>
            <person name="Grigg M."/>
            <person name="Lorenzi H."/>
            <person name="Galac M."/>
        </authorList>
    </citation>
    <scope>NUCLEOTIDE SEQUENCE [LARGE SCALE GENOMIC DNA]</scope>
    <source>
        <strain evidence="1 2">EAF2021</strain>
    </source>
</reference>
<evidence type="ECO:0000313" key="1">
    <source>
        <dbReference type="EMBL" id="KAK8838998.1"/>
    </source>
</evidence>
<dbReference type="Proteomes" id="UP001470230">
    <property type="component" value="Unassembled WGS sequence"/>
</dbReference>
<protein>
    <submittedName>
        <fullName evidence="1">Uncharacterized protein</fullName>
    </submittedName>
</protein>
<gene>
    <name evidence="1" type="ORF">M9Y10_032461</name>
</gene>
<comment type="caution">
    <text evidence="1">The sequence shown here is derived from an EMBL/GenBank/DDBJ whole genome shotgun (WGS) entry which is preliminary data.</text>
</comment>
<organism evidence="1 2">
    <name type="scientific">Tritrichomonas musculus</name>
    <dbReference type="NCBI Taxonomy" id="1915356"/>
    <lineage>
        <taxon>Eukaryota</taxon>
        <taxon>Metamonada</taxon>
        <taxon>Parabasalia</taxon>
        <taxon>Tritrichomonadida</taxon>
        <taxon>Tritrichomonadidae</taxon>
        <taxon>Tritrichomonas</taxon>
    </lineage>
</organism>
<proteinExistence type="predicted"/>
<sequence length="66" mass="7734">MCESDKYEPYVDGVCENDLSFDDLVPIFKRNYKDGNKGKVPPSIDKYYNSYAHNYLKKSTWMAPED</sequence>
<name>A0ABR2GZB5_9EUKA</name>
<dbReference type="EMBL" id="JAPFFF010000053">
    <property type="protein sequence ID" value="KAK8838998.1"/>
    <property type="molecule type" value="Genomic_DNA"/>
</dbReference>
<evidence type="ECO:0000313" key="2">
    <source>
        <dbReference type="Proteomes" id="UP001470230"/>
    </source>
</evidence>